<dbReference type="EMBL" id="OV170226">
    <property type="protein sequence ID" value="CAH0727057.1"/>
    <property type="molecule type" value="Genomic_DNA"/>
</dbReference>
<evidence type="ECO:0000256" key="4">
    <source>
        <dbReference type="ARBA" id="ARBA00023228"/>
    </source>
</evidence>
<dbReference type="PANTHER" id="PTHR12894:SF49">
    <property type="entry name" value="VAM6_VPS39-LIKE PROTEIN"/>
    <property type="match status" value="1"/>
</dbReference>
<evidence type="ECO:0000313" key="9">
    <source>
        <dbReference type="Proteomes" id="UP000838878"/>
    </source>
</evidence>
<dbReference type="InterPro" id="IPR036322">
    <property type="entry name" value="WD40_repeat_dom_sf"/>
</dbReference>
<dbReference type="GO" id="GO:0034058">
    <property type="term" value="P:endosomal vesicle fusion"/>
    <property type="evidence" value="ECO:0007669"/>
    <property type="project" value="TreeGrafter"/>
</dbReference>
<feature type="repeat" description="CHCR" evidence="6">
    <location>
        <begin position="559"/>
        <end position="718"/>
    </location>
</feature>
<protein>
    <recommendedName>
        <fullName evidence="7">CNH domain-containing protein</fullName>
    </recommendedName>
</protein>
<proteinExistence type="inferred from homology"/>
<dbReference type="Pfam" id="PF00780">
    <property type="entry name" value="CNH"/>
    <property type="match status" value="1"/>
</dbReference>
<dbReference type="Proteomes" id="UP000838878">
    <property type="component" value="Chromosome 6"/>
</dbReference>
<dbReference type="GO" id="GO:0005764">
    <property type="term" value="C:lysosome"/>
    <property type="evidence" value="ECO:0007669"/>
    <property type="project" value="UniProtKB-SubCell"/>
</dbReference>
<dbReference type="GO" id="GO:0012505">
    <property type="term" value="C:endomembrane system"/>
    <property type="evidence" value="ECO:0007669"/>
    <property type="project" value="UniProtKB-SubCell"/>
</dbReference>
<dbReference type="InterPro" id="IPR032914">
    <property type="entry name" value="Vam6/VPS39/TRAP1"/>
</dbReference>
<evidence type="ECO:0000256" key="5">
    <source>
        <dbReference type="ARBA" id="ARBA00038201"/>
    </source>
</evidence>
<dbReference type="GO" id="GO:0006914">
    <property type="term" value="P:autophagy"/>
    <property type="evidence" value="ECO:0007669"/>
    <property type="project" value="TreeGrafter"/>
</dbReference>
<dbReference type="InterPro" id="IPR000547">
    <property type="entry name" value="Clathrin_H-chain/VPS_repeat"/>
</dbReference>
<dbReference type="PROSITE" id="PS50236">
    <property type="entry name" value="CHCR"/>
    <property type="match status" value="1"/>
</dbReference>
<dbReference type="Pfam" id="PF23556">
    <property type="entry name" value="TPR_Vps41"/>
    <property type="match status" value="1"/>
</dbReference>
<evidence type="ECO:0000256" key="2">
    <source>
        <dbReference type="ARBA" id="ARBA00004371"/>
    </source>
</evidence>
<gene>
    <name evidence="8" type="ORF">BINO364_LOCUS12446</name>
</gene>
<dbReference type="InterPro" id="IPR001180">
    <property type="entry name" value="CNH_dom"/>
</dbReference>
<keyword evidence="4" id="KW-0458">Lysosome</keyword>
<dbReference type="GO" id="GO:0016020">
    <property type="term" value="C:membrane"/>
    <property type="evidence" value="ECO:0007669"/>
    <property type="project" value="TreeGrafter"/>
</dbReference>
<keyword evidence="9" id="KW-1185">Reference proteome</keyword>
<dbReference type="OrthoDB" id="5325112at2759"/>
<name>A0A8J9UWF8_9NEOP</name>
<accession>A0A8J9UWF8</accession>
<keyword evidence="3" id="KW-0472">Membrane</keyword>
<comment type="subcellular location">
    <subcellularLocation>
        <location evidence="1">Endomembrane system</location>
        <topology evidence="1">Peripheral membrane protein</topology>
    </subcellularLocation>
    <subcellularLocation>
        <location evidence="2">Lysosome</location>
    </subcellularLocation>
</comment>
<feature type="domain" description="CNH" evidence="7">
    <location>
        <begin position="14"/>
        <end position="291"/>
    </location>
</feature>
<dbReference type="Pfam" id="PF10366">
    <property type="entry name" value="Vps39_1"/>
    <property type="match status" value="1"/>
</dbReference>
<organism evidence="8 9">
    <name type="scientific">Brenthis ino</name>
    <name type="common">lesser marbled fritillary</name>
    <dbReference type="NCBI Taxonomy" id="405034"/>
    <lineage>
        <taxon>Eukaryota</taxon>
        <taxon>Metazoa</taxon>
        <taxon>Ecdysozoa</taxon>
        <taxon>Arthropoda</taxon>
        <taxon>Hexapoda</taxon>
        <taxon>Insecta</taxon>
        <taxon>Pterygota</taxon>
        <taxon>Neoptera</taxon>
        <taxon>Endopterygota</taxon>
        <taxon>Lepidoptera</taxon>
        <taxon>Glossata</taxon>
        <taxon>Ditrysia</taxon>
        <taxon>Papilionoidea</taxon>
        <taxon>Nymphalidae</taxon>
        <taxon>Heliconiinae</taxon>
        <taxon>Argynnini</taxon>
        <taxon>Brenthis</taxon>
    </lineage>
</organism>
<dbReference type="Pfam" id="PF10367">
    <property type="entry name" value="zf-Vps39_C"/>
    <property type="match status" value="1"/>
</dbReference>
<evidence type="ECO:0000256" key="6">
    <source>
        <dbReference type="PROSITE-ProRule" id="PRU01006"/>
    </source>
</evidence>
<reference evidence="8" key="1">
    <citation type="submission" date="2021-12" db="EMBL/GenBank/DDBJ databases">
        <authorList>
            <person name="Martin H S."/>
        </authorList>
    </citation>
    <scope>NUCLEOTIDE SEQUENCE</scope>
</reference>
<evidence type="ECO:0000256" key="1">
    <source>
        <dbReference type="ARBA" id="ARBA00004184"/>
    </source>
</evidence>
<dbReference type="PROSITE" id="PS50219">
    <property type="entry name" value="CNH"/>
    <property type="match status" value="1"/>
</dbReference>
<dbReference type="InterPro" id="IPR019453">
    <property type="entry name" value="VPS39/TGFA1_Znf"/>
</dbReference>
<sequence length="854" mass="97430">MHEAYEVSHLLNATVQIEAIAAYDGNLFLGTRQGHLLMYSLSSTNGNQKYELQLLRYCKNFSKKPIQQIEVVPEDNLLLCLTDNILSSYDINGVNFPLIKTFSETKGASLFALDNKSATSMTGESNSVVHLCVAVRRKLQLYYGKNGEFKKHLFDFTIPDVPKVMAWGQQYLCVGFKGEYTLFDLSSRDPKELFPTSSSKSLEPTIAKYSETSFLLGRDNTSVLVEEAQEIEIKKTIKWREAPIAVVWDEPFILGLMQDQVVVQTVEPALFIQTLPDLNKARLMYRCKRGLIFVSSVGQVWCLSSADVTKQRQQLLKDKHFQIAIDLTNLSSCSAEEKKQTIHSIQMLFALELFDNKEYSQSMREFIKLNTDPADVIKLFPDLDNKPGSDNNKKLKGKDLENALNALIEYLVELRSKIGKSSADASGSKDEPSNQRNVAQQLELIDTTLLKCYLQTNDAFVAPLLRLNNVRLDEAERTLLAHGKHNDLIILYQYKGQHTRALTLLRDLAKQADSSLKGYHRTKNYLQHLGAEHINLIFKFSDWILKEHPEEGLKIFTEDKVEVENLPRPKVLDFLLREHDSLVIPYLEHVIHTWNDTNSLFHDALISMYREKITDKKANSTEEELQHIKSKLVAFLEKSSHYTPERVILHFPNDTLFEERAVILGKLGRHEQALAIYVQILGDVERAIRYCENVDERSTEKNVDVYVILMRILLNPDQNNSLTGPLSNVQKHPNSTVPDLETALSILEKHANKISPIKALSVLPDSVSLGRLKYFLESALESQLTLKRRTQVLKGLLYAEHLQVQEVKQFHESKSIVINDYNVCPVCKKRFGNQSAFVRYPNGDIVHYSCKLDK</sequence>
<dbReference type="SUPFAM" id="SSF50978">
    <property type="entry name" value="WD40 repeat-like"/>
    <property type="match status" value="1"/>
</dbReference>
<dbReference type="AlphaFoldDB" id="A0A8J9UWF8"/>
<dbReference type="PANTHER" id="PTHR12894">
    <property type="entry name" value="CNH DOMAIN CONTAINING"/>
    <property type="match status" value="1"/>
</dbReference>
<comment type="similarity">
    <text evidence="5">Belongs to the VAM6/VPS39 family.</text>
</comment>
<evidence type="ECO:0000256" key="3">
    <source>
        <dbReference type="ARBA" id="ARBA00023136"/>
    </source>
</evidence>
<evidence type="ECO:0000313" key="8">
    <source>
        <dbReference type="EMBL" id="CAH0727057.1"/>
    </source>
</evidence>
<feature type="non-terminal residue" evidence="8">
    <location>
        <position position="854"/>
    </location>
</feature>
<dbReference type="GO" id="GO:0006886">
    <property type="term" value="P:intracellular protein transport"/>
    <property type="evidence" value="ECO:0007669"/>
    <property type="project" value="UniProtKB-UniRule"/>
</dbReference>
<evidence type="ECO:0000259" key="7">
    <source>
        <dbReference type="PROSITE" id="PS50219"/>
    </source>
</evidence>
<dbReference type="InterPro" id="IPR019452">
    <property type="entry name" value="VPS39/TGF_beta_rcpt-assoc_1"/>
</dbReference>